<gene>
    <name evidence="4" type="ORF">XFF6991_530166</name>
</gene>
<dbReference type="SUPFAM" id="SSF51445">
    <property type="entry name" value="(Trans)glycosidases"/>
    <property type="match status" value="1"/>
</dbReference>
<dbReference type="Gene3D" id="2.70.98.10">
    <property type="match status" value="1"/>
</dbReference>
<dbReference type="InterPro" id="IPR017853">
    <property type="entry name" value="GH"/>
</dbReference>
<dbReference type="InterPro" id="IPR014718">
    <property type="entry name" value="GH-type_carb-bd"/>
</dbReference>
<dbReference type="AlphaFoldDB" id="A0A7Z7NJG8"/>
<dbReference type="PROSITE" id="PS50206">
    <property type="entry name" value="RHODANESE_3"/>
    <property type="match status" value="1"/>
</dbReference>
<reference evidence="4 5" key="1">
    <citation type="submission" date="2017-10" db="EMBL/GenBank/DDBJ databases">
        <authorList>
            <person name="Regsiter A."/>
            <person name="William W."/>
        </authorList>
    </citation>
    <scope>NUCLEOTIDE SEQUENCE [LARGE SCALE GENOMIC DNA]</scope>
    <source>
        <strain evidence="4 5">CFBP6991</strain>
    </source>
</reference>
<dbReference type="PANTHER" id="PTHR35803:SF2">
    <property type="entry name" value="RETAINING ALPHA-GALACTOSIDASE"/>
    <property type="match status" value="1"/>
</dbReference>
<dbReference type="Gene3D" id="2.60.40.1180">
    <property type="entry name" value="Golgi alpha-mannosidase II"/>
    <property type="match status" value="1"/>
</dbReference>
<dbReference type="Proteomes" id="UP000234345">
    <property type="component" value="Unassembled WGS sequence"/>
</dbReference>
<dbReference type="RefSeq" id="WP_199428862.1">
    <property type="nucleotide sequence ID" value="NZ_OCZC01000081.1"/>
</dbReference>
<dbReference type="GO" id="GO:0030246">
    <property type="term" value="F:carbohydrate binding"/>
    <property type="evidence" value="ECO:0007669"/>
    <property type="project" value="InterPro"/>
</dbReference>
<protein>
    <submittedName>
        <fullName evidence="4">Glycoside hydrolase 97</fullName>
    </submittedName>
</protein>
<dbReference type="GO" id="GO:0016798">
    <property type="term" value="F:hydrolase activity, acting on glycosyl bonds"/>
    <property type="evidence" value="ECO:0007669"/>
    <property type="project" value="UniProtKB-KW"/>
</dbReference>
<evidence type="ECO:0000256" key="2">
    <source>
        <dbReference type="ARBA" id="ARBA00023295"/>
    </source>
</evidence>
<name>A0A7Z7NJG8_XANCH</name>
<evidence type="ECO:0000313" key="5">
    <source>
        <dbReference type="Proteomes" id="UP000234345"/>
    </source>
</evidence>
<comment type="caution">
    <text evidence="4">The sequence shown here is derived from an EMBL/GenBank/DDBJ whole genome shotgun (WGS) entry which is preliminary data.</text>
</comment>
<dbReference type="EMBL" id="OCZC01000081">
    <property type="protein sequence ID" value="SOO26317.1"/>
    <property type="molecule type" value="Genomic_DNA"/>
</dbReference>
<dbReference type="InterPro" id="IPR013780">
    <property type="entry name" value="Glyco_hydro_b"/>
</dbReference>
<evidence type="ECO:0000259" key="3">
    <source>
        <dbReference type="PROSITE" id="PS50206"/>
    </source>
</evidence>
<evidence type="ECO:0000256" key="1">
    <source>
        <dbReference type="ARBA" id="ARBA00022801"/>
    </source>
</evidence>
<dbReference type="Pfam" id="PF14509">
    <property type="entry name" value="GH97_C"/>
    <property type="match status" value="1"/>
</dbReference>
<dbReference type="PANTHER" id="PTHR35803">
    <property type="entry name" value="GLUCAN 1,4-ALPHA-GLUCOSIDASE SUSB-RELATED"/>
    <property type="match status" value="1"/>
</dbReference>
<keyword evidence="2" id="KW-0326">Glycosidase</keyword>
<dbReference type="Pfam" id="PF10566">
    <property type="entry name" value="Glyco_hydro_97"/>
    <property type="match status" value="1"/>
</dbReference>
<dbReference type="Pfam" id="PF14508">
    <property type="entry name" value="GH97_N"/>
    <property type="match status" value="1"/>
</dbReference>
<organism evidence="4 5">
    <name type="scientific">Xanthomonas campestris pv. phaseoli</name>
    <dbReference type="NCBI Taxonomy" id="317013"/>
    <lineage>
        <taxon>Bacteria</taxon>
        <taxon>Pseudomonadati</taxon>
        <taxon>Pseudomonadota</taxon>
        <taxon>Gammaproteobacteria</taxon>
        <taxon>Lysobacterales</taxon>
        <taxon>Lysobacteraceae</taxon>
        <taxon>Xanthomonas</taxon>
    </lineage>
</organism>
<keyword evidence="1 4" id="KW-0378">Hydrolase</keyword>
<feature type="domain" description="Rhodanese" evidence="3">
    <location>
        <begin position="323"/>
        <end position="348"/>
    </location>
</feature>
<dbReference type="InterPro" id="IPR013785">
    <property type="entry name" value="Aldolase_TIM"/>
</dbReference>
<dbReference type="InterPro" id="IPR029483">
    <property type="entry name" value="GH97_C"/>
</dbReference>
<evidence type="ECO:0000313" key="4">
    <source>
        <dbReference type="EMBL" id="SOO26317.1"/>
    </source>
</evidence>
<dbReference type="InterPro" id="IPR029486">
    <property type="entry name" value="GH97_N"/>
</dbReference>
<accession>A0A7Z7NJG8</accession>
<dbReference type="InterPro" id="IPR001763">
    <property type="entry name" value="Rhodanese-like_dom"/>
</dbReference>
<dbReference type="InterPro" id="IPR052720">
    <property type="entry name" value="Glycosyl_hydrolase_97"/>
</dbReference>
<proteinExistence type="predicted"/>
<dbReference type="Gene3D" id="3.20.20.70">
    <property type="entry name" value="Aldolase class I"/>
    <property type="match status" value="1"/>
</dbReference>
<sequence>MFDFPNDRTEGDVTANKRKWMRDTGTWLTCAIGLALSGGVHARSVSVSSPDHRIMAVLSDDAGALRYRIQADGKALLAPSPLGIRVDGLELGSHSAIGNVRRGATNTRYRLNGGKAMARDHANTATVSLTAHGRAFEADLHVADDGVAVRLRLPASKGSTIEADRSGWKLAENDPPVWATALLPDYENVYTGLSLRDLGAGRYGLPLTAYSKGFWITLSEAAVVDYGDLAIERGADGGLAGVLYADPQGWRTDAAVVQPWRVTIIARTLTDLVNSTLVQNLNPPPSPALDSADWIRPGRSAWQWLAVGEPREDDQRQWVDWTHQLGFEYYLVDDGWRAWARPWDTLADTARHAHTQGVGLWLWMHSRDVQHARERKALLRKIAETGIVGVKVDFPAPANRAWSNWYTDVARDAAAEHLMVDFHGAMKPTGTERTWPNVLTREGVRGHEWHISRYQRVLPADHDTILPFTRDVVGPGDYTPTVFEPKELMGNSWAHELAQMILFTSPFLAMGGHPQTYLANPALDVLKAVPATWDDTIVLPGSKPGKVAAMARRHGRDWFIAVINGGAATRMAIDLEFLKKGHWKLTELRDAHARPDAWERTERDVTRTGSIALELGPRGGFVGYLKAQ</sequence>
<dbReference type="InterPro" id="IPR019563">
    <property type="entry name" value="GH97_catalytic"/>
</dbReference>